<organism evidence="3 4">
    <name type="scientific">Saprospira grandis (strain Lewin)</name>
    <dbReference type="NCBI Taxonomy" id="984262"/>
    <lineage>
        <taxon>Bacteria</taxon>
        <taxon>Pseudomonadati</taxon>
        <taxon>Bacteroidota</taxon>
        <taxon>Saprospiria</taxon>
        <taxon>Saprospirales</taxon>
        <taxon>Saprospiraceae</taxon>
        <taxon>Saprospira</taxon>
    </lineage>
</organism>
<accession>H6L3G6</accession>
<sequence>MRKSPLWIASFLLLLLVQTSGLWAQSAKKASYRNNNEVRTVQGCEYEVLKGLAEITEVEKTRSKSESALGYDEYSVKFKFTPMEKGQQLMADFGENSFDFFLRSGYDRLPVGPKYLKHYYVHKGQKFAMEFLQTDDKTCREQYTYKSMGIPNDLFEAQDSIKAYKIQIAAEKLYKKEKEVNEAKGIAMAEDAATQASGNRPPETAPEEQPKEEEGPKEEEPLDEEDPKEEEPEVDLNLPSEEELRKKVEAELREKEGLKKSPDEMDLDALRAQIEKEERAKAKAEAAKQAELDQKNAIKREKQAAKERKKLEEQRRKEIKAKEEELRDELAEKLAAEKAALEARKAAIREQVTNEIRRESCVYDEKISGTIKVISVEEGPTEVESLFGYKEYVVTLKFKPDNYADLPRKERKLWDKTFTFKLDPKGKSANPGATYVRIHKLFKGNKYNGFAQRLSSGVCNDIMVYSPDLPIDASQVRK</sequence>
<evidence type="ECO:0000313" key="3">
    <source>
        <dbReference type="EMBL" id="AFC23813.1"/>
    </source>
</evidence>
<protein>
    <submittedName>
        <fullName evidence="3">Uncharacterized protein</fullName>
    </submittedName>
</protein>
<evidence type="ECO:0000313" key="4">
    <source>
        <dbReference type="Proteomes" id="UP000007519"/>
    </source>
</evidence>
<dbReference type="HOGENOM" id="CLU_570944_0_0_10"/>
<gene>
    <name evidence="3" type="ordered locus">SGRA_1078</name>
</gene>
<dbReference type="RefSeq" id="WP_015691462.1">
    <property type="nucleotide sequence ID" value="NC_016940.1"/>
</dbReference>
<feature type="chain" id="PRO_5003603888" evidence="2">
    <location>
        <begin position="25"/>
        <end position="478"/>
    </location>
</feature>
<dbReference type="EMBL" id="CP002831">
    <property type="protein sequence ID" value="AFC23813.1"/>
    <property type="molecule type" value="Genomic_DNA"/>
</dbReference>
<evidence type="ECO:0000256" key="2">
    <source>
        <dbReference type="SAM" id="SignalP"/>
    </source>
</evidence>
<feature type="region of interest" description="Disordered" evidence="1">
    <location>
        <begin position="190"/>
        <end position="267"/>
    </location>
</feature>
<name>H6L3G6_SAPGL</name>
<proteinExistence type="predicted"/>
<evidence type="ECO:0000256" key="1">
    <source>
        <dbReference type="SAM" id="MobiDB-lite"/>
    </source>
</evidence>
<dbReference type="KEGG" id="sgn:SGRA_1078"/>
<feature type="signal peptide" evidence="2">
    <location>
        <begin position="1"/>
        <end position="24"/>
    </location>
</feature>
<feature type="region of interest" description="Disordered" evidence="1">
    <location>
        <begin position="280"/>
        <end position="318"/>
    </location>
</feature>
<dbReference type="AlphaFoldDB" id="H6L3G6"/>
<feature type="compositionally biased region" description="Acidic residues" evidence="1">
    <location>
        <begin position="215"/>
        <end position="234"/>
    </location>
</feature>
<feature type="compositionally biased region" description="Basic and acidic residues" evidence="1">
    <location>
        <begin position="242"/>
        <end position="263"/>
    </location>
</feature>
<reference evidence="3 4" key="1">
    <citation type="journal article" date="2012" name="Stand. Genomic Sci.">
        <title>Complete genome sequencing and analysis of Saprospira grandis str. Lewin, a predatory marine bacterium.</title>
        <authorList>
            <person name="Saw J.H."/>
            <person name="Yuryev A."/>
            <person name="Kanbe M."/>
            <person name="Hou S."/>
            <person name="Young A.G."/>
            <person name="Aizawa S."/>
            <person name="Alam M."/>
        </authorList>
    </citation>
    <scope>NUCLEOTIDE SEQUENCE [LARGE SCALE GENOMIC DNA]</scope>
    <source>
        <strain evidence="3 4">Lewin</strain>
    </source>
</reference>
<keyword evidence="2" id="KW-0732">Signal</keyword>
<keyword evidence="4" id="KW-1185">Reference proteome</keyword>
<dbReference type="Proteomes" id="UP000007519">
    <property type="component" value="Chromosome"/>
</dbReference>
<dbReference type="OrthoDB" id="1489402at2"/>